<comment type="caution">
    <text evidence="2">The sequence shown here is derived from an EMBL/GenBank/DDBJ whole genome shotgun (WGS) entry which is preliminary data.</text>
</comment>
<organism evidence="2 3">
    <name type="scientific">Kaistia nematophila</name>
    <dbReference type="NCBI Taxonomy" id="2994654"/>
    <lineage>
        <taxon>Bacteria</taxon>
        <taxon>Pseudomonadati</taxon>
        <taxon>Pseudomonadota</taxon>
        <taxon>Alphaproteobacteria</taxon>
        <taxon>Hyphomicrobiales</taxon>
        <taxon>Kaistiaceae</taxon>
        <taxon>Kaistia</taxon>
    </lineage>
</organism>
<evidence type="ECO:0000313" key="3">
    <source>
        <dbReference type="Proteomes" id="UP001144805"/>
    </source>
</evidence>
<dbReference type="AlphaFoldDB" id="A0A9X3E6M6"/>
<reference evidence="2" key="1">
    <citation type="submission" date="2022-11" db="EMBL/GenBank/DDBJ databases">
        <title>Biodiversity and phylogenetic relationships of bacteria.</title>
        <authorList>
            <person name="Machado R.A.R."/>
            <person name="Bhat A."/>
            <person name="Loulou A."/>
            <person name="Kallel S."/>
        </authorList>
    </citation>
    <scope>NUCLEOTIDE SEQUENCE</scope>
    <source>
        <strain evidence="2">K-TC2</strain>
    </source>
</reference>
<evidence type="ECO:0000256" key="1">
    <source>
        <dbReference type="SAM" id="SignalP"/>
    </source>
</evidence>
<keyword evidence="3" id="KW-1185">Reference proteome</keyword>
<keyword evidence="1" id="KW-0732">Signal</keyword>
<dbReference type="Proteomes" id="UP001144805">
    <property type="component" value="Unassembled WGS sequence"/>
</dbReference>
<evidence type="ECO:0000313" key="2">
    <source>
        <dbReference type="EMBL" id="MCX5570538.1"/>
    </source>
</evidence>
<dbReference type="EMBL" id="JAPKNK010000006">
    <property type="protein sequence ID" value="MCX5570538.1"/>
    <property type="molecule type" value="Genomic_DNA"/>
</dbReference>
<proteinExistence type="predicted"/>
<protein>
    <submittedName>
        <fullName evidence="2">DUF4344 domain-containing metallopeptidase</fullName>
    </submittedName>
</protein>
<gene>
    <name evidence="2" type="ORF">OSH07_15115</name>
</gene>
<name>A0A9X3E6M6_9HYPH</name>
<dbReference type="InterPro" id="IPR025644">
    <property type="entry name" value="DUF4344"/>
</dbReference>
<accession>A0A9X3E6M6</accession>
<dbReference type="Pfam" id="PF14247">
    <property type="entry name" value="DUF4344"/>
    <property type="match status" value="2"/>
</dbReference>
<sequence>MFRPLVLAFALSVSAAQAATPKLEAEPPQGMSDAEMAEVVDFVVGNAVFALYHQAGHMMMERYGIEPAGGEQAADDFAVMTLLEPRSGAGDQTLVDAVDSWMLSNHLTASAGSDAIGLPDRHSVDADRANAIVCNMVGSNDKDFADIADAAALTPAARANCATSYQSKRSLWDNALKPMRRAAGAPLSVIPVVYDPPAANEVVELTILHDNKVLEEVATRLANDFTLPQPPTLRAKSCGAVTSSYDPARNEIVLCYELSGYHAELIVRDIQAR</sequence>
<feature type="signal peptide" evidence="1">
    <location>
        <begin position="1"/>
        <end position="18"/>
    </location>
</feature>
<dbReference type="RefSeq" id="WP_266339502.1">
    <property type="nucleotide sequence ID" value="NZ_JAPKNK010000006.1"/>
</dbReference>
<feature type="chain" id="PRO_5040793981" evidence="1">
    <location>
        <begin position="19"/>
        <end position="273"/>
    </location>
</feature>